<name>A0ABV7YBN9_9ACTN</name>
<gene>
    <name evidence="1" type="ORF">ACFOUW_17050</name>
</gene>
<dbReference type="EMBL" id="JBHRZH010000015">
    <property type="protein sequence ID" value="MFC3762553.1"/>
    <property type="molecule type" value="Genomic_DNA"/>
</dbReference>
<reference evidence="2" key="1">
    <citation type="journal article" date="2019" name="Int. J. Syst. Evol. Microbiol.">
        <title>The Global Catalogue of Microorganisms (GCM) 10K type strain sequencing project: providing services to taxonomists for standard genome sequencing and annotation.</title>
        <authorList>
            <consortium name="The Broad Institute Genomics Platform"/>
            <consortium name="The Broad Institute Genome Sequencing Center for Infectious Disease"/>
            <person name="Wu L."/>
            <person name="Ma J."/>
        </authorList>
    </citation>
    <scope>NUCLEOTIDE SEQUENCE [LARGE SCALE GENOMIC DNA]</scope>
    <source>
        <strain evidence="2">CGMCC 4.7241</strain>
    </source>
</reference>
<dbReference type="Proteomes" id="UP001595699">
    <property type="component" value="Unassembled WGS sequence"/>
</dbReference>
<accession>A0ABV7YBN9</accession>
<organism evidence="1 2">
    <name type="scientific">Tenggerimyces flavus</name>
    <dbReference type="NCBI Taxonomy" id="1708749"/>
    <lineage>
        <taxon>Bacteria</taxon>
        <taxon>Bacillati</taxon>
        <taxon>Actinomycetota</taxon>
        <taxon>Actinomycetes</taxon>
        <taxon>Propionibacteriales</taxon>
        <taxon>Nocardioidaceae</taxon>
        <taxon>Tenggerimyces</taxon>
    </lineage>
</organism>
<dbReference type="RefSeq" id="WP_205118840.1">
    <property type="nucleotide sequence ID" value="NZ_JAFBCM010000001.1"/>
</dbReference>
<proteinExistence type="predicted"/>
<protein>
    <submittedName>
        <fullName evidence="1">Uncharacterized protein</fullName>
    </submittedName>
</protein>
<keyword evidence="2" id="KW-1185">Reference proteome</keyword>
<comment type="caution">
    <text evidence="1">The sequence shown here is derived from an EMBL/GenBank/DDBJ whole genome shotgun (WGS) entry which is preliminary data.</text>
</comment>
<evidence type="ECO:0000313" key="2">
    <source>
        <dbReference type="Proteomes" id="UP001595699"/>
    </source>
</evidence>
<sequence length="50" mass="5233">MPSVLGVDACPQGWVGIELDADGRFVQAIIAPTIADLVGAQQVVAIEIWV</sequence>
<evidence type="ECO:0000313" key="1">
    <source>
        <dbReference type="EMBL" id="MFC3762553.1"/>
    </source>
</evidence>